<reference evidence="2 3" key="1">
    <citation type="submission" date="2016-01" db="EMBL/GenBank/DDBJ databases">
        <authorList>
            <person name="Regsiter A."/>
            <person name="william w."/>
        </authorList>
    </citation>
    <scope>NUCLEOTIDE SEQUENCE [LARGE SCALE GENOMIC DNA]</scope>
    <source>
        <strain evidence="2 3">CFBP 6927</strain>
    </source>
</reference>
<feature type="transmembrane region" description="Helical" evidence="1">
    <location>
        <begin position="50"/>
        <end position="71"/>
    </location>
</feature>
<comment type="caution">
    <text evidence="2">The sequence shown here is derived from an EMBL/GenBank/DDBJ whole genome shotgun (WGS) entry which is preliminary data.</text>
</comment>
<dbReference type="RefSeq" id="WP_080838119.1">
    <property type="nucleotide sequence ID" value="NZ_LT009757.1"/>
</dbReference>
<gene>
    <name evidence="2" type="ORF">AGR13a_Lc90028</name>
</gene>
<organism evidence="2 3">
    <name type="scientific">Agrobacterium genomosp. 13 str. CFBP 6927</name>
    <dbReference type="NCBI Taxonomy" id="1183428"/>
    <lineage>
        <taxon>Bacteria</taxon>
        <taxon>Pseudomonadati</taxon>
        <taxon>Pseudomonadota</taxon>
        <taxon>Alphaproteobacteria</taxon>
        <taxon>Hyphomicrobiales</taxon>
        <taxon>Rhizobiaceae</taxon>
        <taxon>Rhizobium/Agrobacterium group</taxon>
        <taxon>Agrobacterium</taxon>
        <taxon>Agrobacterium tumefaciens complex</taxon>
    </lineage>
</organism>
<keyword evidence="1" id="KW-0472">Membrane</keyword>
<evidence type="ECO:0000256" key="1">
    <source>
        <dbReference type="SAM" id="Phobius"/>
    </source>
</evidence>
<keyword evidence="1" id="KW-0812">Transmembrane</keyword>
<dbReference type="Proteomes" id="UP000191812">
    <property type="component" value="Unassembled WGS sequence"/>
</dbReference>
<name>A0ABP2BR05_9HYPH</name>
<evidence type="ECO:0000313" key="3">
    <source>
        <dbReference type="Proteomes" id="UP000191812"/>
    </source>
</evidence>
<keyword evidence="1" id="KW-1133">Transmembrane helix</keyword>
<keyword evidence="3" id="KW-1185">Reference proteome</keyword>
<sequence>MRIINIFAIALAIVSIGSFILWPAFAQETGPVIAPSSIWYDLWTIVQPVVVLLVSTVGPALVTWLSVRLIALLNISDEKQRVEIETRLRLALHESAINALKYAITRTGLPLAVGNVPGQVLDAAVEYVAQKNPETLERLGVDLSGLQDIIMSKVPEVAKAVN</sequence>
<protein>
    <submittedName>
        <fullName evidence="2">Uncharacterized protein</fullName>
    </submittedName>
</protein>
<evidence type="ECO:0000313" key="2">
    <source>
        <dbReference type="EMBL" id="CUX63093.1"/>
    </source>
</evidence>
<dbReference type="EMBL" id="FBWH01000048">
    <property type="protein sequence ID" value="CUX63093.1"/>
    <property type="molecule type" value="Genomic_DNA"/>
</dbReference>
<accession>A0ABP2BR05</accession>
<proteinExistence type="predicted"/>